<evidence type="ECO:0000313" key="1">
    <source>
        <dbReference type="EMBL" id="MTD14640.1"/>
    </source>
</evidence>
<gene>
    <name evidence="1" type="ORF">GIS00_11870</name>
</gene>
<evidence type="ECO:0000313" key="2">
    <source>
        <dbReference type="Proteomes" id="UP000460221"/>
    </source>
</evidence>
<dbReference type="RefSeq" id="WP_154768677.1">
    <property type="nucleotide sequence ID" value="NZ_WLYK01000004.1"/>
</dbReference>
<organism evidence="1 2">
    <name type="scientific">Nakamurella alba</name>
    <dbReference type="NCBI Taxonomy" id="2665158"/>
    <lineage>
        <taxon>Bacteria</taxon>
        <taxon>Bacillati</taxon>
        <taxon>Actinomycetota</taxon>
        <taxon>Actinomycetes</taxon>
        <taxon>Nakamurellales</taxon>
        <taxon>Nakamurellaceae</taxon>
        <taxon>Nakamurella</taxon>
    </lineage>
</organism>
<proteinExistence type="predicted"/>
<dbReference type="Proteomes" id="UP000460221">
    <property type="component" value="Unassembled WGS sequence"/>
</dbReference>
<protein>
    <recommendedName>
        <fullName evidence="3">DUF892 family protein</fullName>
    </recommendedName>
</protein>
<comment type="caution">
    <text evidence="1">The sequence shown here is derived from an EMBL/GenBank/DDBJ whole genome shotgun (WGS) entry which is preliminary data.</text>
</comment>
<accession>A0A7K1FKQ7</accession>
<dbReference type="EMBL" id="WLYK01000004">
    <property type="protein sequence ID" value="MTD14640.1"/>
    <property type="molecule type" value="Genomic_DNA"/>
</dbReference>
<keyword evidence="2" id="KW-1185">Reference proteome</keyword>
<evidence type="ECO:0008006" key="3">
    <source>
        <dbReference type="Google" id="ProtNLM"/>
    </source>
</evidence>
<reference evidence="1 2" key="1">
    <citation type="submission" date="2019-11" db="EMBL/GenBank/DDBJ databases">
        <authorList>
            <person name="Jiang L.-Q."/>
        </authorList>
    </citation>
    <scope>NUCLEOTIDE SEQUENCE [LARGE SCALE GENOMIC DNA]</scope>
    <source>
        <strain evidence="1 2">YIM 132087</strain>
    </source>
</reference>
<dbReference type="AlphaFoldDB" id="A0A7K1FKQ7"/>
<name>A0A7K1FKQ7_9ACTN</name>
<sequence length="156" mass="16928">MPHLTTYLGMALRAEHTLAASLGVVALGHAEQADVHHTCRLLAGMSEAHTQALAPIVHRYLSRDEDDIVEPDRLHAPGLTRARGGQIGLLRDLQDLHVLGTLVQTTWTVLMQGAQGLRDRELLAVATRSNSDTSRQLSWFNTRMKAAAAQALLVAG</sequence>